<keyword evidence="9" id="KW-1185">Reference proteome</keyword>
<evidence type="ECO:0000313" key="9">
    <source>
        <dbReference type="Proteomes" id="UP000806285"/>
    </source>
</evidence>
<sequence length="443" mass="45252">MRLPWLAASLAAAALAWWAAPADAPVRAGLAIFTLAAALWLTQALPLAATALLVPLLAVLTGIQAPAPALAPFASPILFLFLGGFALAAALQQHGLAQALASRVLQMAGGRRARAVVLLAGFTALASMWMSNTAAAALMLPLALALLDGQDEAPGPGEQAFTLLALTYSCALGGMASLVSTPPNAMASAHAGLSFGAWFARAAPVALLLWTGMLLVLYLSLRPRLAGRIAVAPAPWRWDRARIATALIFVATVTGWAGGATLGRLLGIASDTSALVGIAAVVALLATGALDWRALERQVQWGVLVLFGGGLALSSVMDASGASAFLVQRLLALLAGAPPTLLLLGVVAFIVLLSELMSNTASAALALPLFMPMAPALGLAPEAMAMAIALAASCGFMLPVATPPNAMVFGTGRVPQRMMMRAGWKLDLLCIAGITAAARWAWA</sequence>
<organism evidence="8 9">
    <name type="scientific">Ramlibacter pallidus</name>
    <dbReference type="NCBI Taxonomy" id="2780087"/>
    <lineage>
        <taxon>Bacteria</taxon>
        <taxon>Pseudomonadati</taxon>
        <taxon>Pseudomonadota</taxon>
        <taxon>Betaproteobacteria</taxon>
        <taxon>Burkholderiales</taxon>
        <taxon>Comamonadaceae</taxon>
        <taxon>Ramlibacter</taxon>
    </lineage>
</organism>
<dbReference type="InterPro" id="IPR001898">
    <property type="entry name" value="SLC13A/DASS"/>
</dbReference>
<keyword evidence="2" id="KW-0813">Transport</keyword>
<feature type="transmembrane region" description="Helical" evidence="6">
    <location>
        <begin position="299"/>
        <end position="317"/>
    </location>
</feature>
<proteinExistence type="predicted"/>
<feature type="transmembrane region" description="Helical" evidence="6">
    <location>
        <begin position="70"/>
        <end position="91"/>
    </location>
</feature>
<dbReference type="NCBIfam" id="TIGR00785">
    <property type="entry name" value="dass"/>
    <property type="match status" value="1"/>
</dbReference>
<evidence type="ECO:0000256" key="6">
    <source>
        <dbReference type="SAM" id="Phobius"/>
    </source>
</evidence>
<feature type="transmembrane region" description="Helical" evidence="6">
    <location>
        <begin position="329"/>
        <end position="353"/>
    </location>
</feature>
<feature type="transmembrane region" description="Helical" evidence="6">
    <location>
        <begin position="274"/>
        <end position="292"/>
    </location>
</feature>
<feature type="transmembrane region" description="Helical" evidence="6">
    <location>
        <begin position="159"/>
        <end position="178"/>
    </location>
</feature>
<dbReference type="InterPro" id="IPR004680">
    <property type="entry name" value="Cit_transptr-like_dom"/>
</dbReference>
<dbReference type="PANTHER" id="PTHR10283">
    <property type="entry name" value="SOLUTE CARRIER FAMILY 13 MEMBER"/>
    <property type="match status" value="1"/>
</dbReference>
<reference evidence="8 9" key="1">
    <citation type="submission" date="2020-10" db="EMBL/GenBank/DDBJ databases">
        <title>Ramlibacter sp. HM2 16S ribosomal RNA gene Genome sequencing and assembly.</title>
        <authorList>
            <person name="Kang M."/>
        </authorList>
    </citation>
    <scope>NUCLEOTIDE SEQUENCE [LARGE SCALE GENOMIC DNA]</scope>
    <source>
        <strain evidence="8 9">HM2</strain>
    </source>
</reference>
<feature type="transmembrane region" description="Helical" evidence="6">
    <location>
        <begin position="360"/>
        <end position="377"/>
    </location>
</feature>
<comment type="caution">
    <text evidence="8">The sequence shown here is derived from an EMBL/GenBank/DDBJ whole genome shotgun (WGS) entry which is preliminary data.</text>
</comment>
<dbReference type="PROSITE" id="PS01271">
    <property type="entry name" value="NA_SULFATE"/>
    <property type="match status" value="1"/>
</dbReference>
<feature type="transmembrane region" description="Helical" evidence="6">
    <location>
        <begin position="32"/>
        <end position="58"/>
    </location>
</feature>
<evidence type="ECO:0000256" key="2">
    <source>
        <dbReference type="ARBA" id="ARBA00022448"/>
    </source>
</evidence>
<name>A0ABR9S974_9BURK</name>
<dbReference type="Proteomes" id="UP000806285">
    <property type="component" value="Unassembled WGS sequence"/>
</dbReference>
<feature type="transmembrane region" description="Helical" evidence="6">
    <location>
        <begin position="383"/>
        <end position="401"/>
    </location>
</feature>
<keyword evidence="4 6" id="KW-1133">Transmembrane helix</keyword>
<feature type="domain" description="Citrate transporter-like" evidence="7">
    <location>
        <begin position="38"/>
        <end position="390"/>
    </location>
</feature>
<feature type="transmembrane region" description="Helical" evidence="6">
    <location>
        <begin position="198"/>
        <end position="221"/>
    </location>
</feature>
<evidence type="ECO:0000259" key="7">
    <source>
        <dbReference type="Pfam" id="PF03600"/>
    </source>
</evidence>
<evidence type="ECO:0000256" key="3">
    <source>
        <dbReference type="ARBA" id="ARBA00022692"/>
    </source>
</evidence>
<dbReference type="InterPro" id="IPR031312">
    <property type="entry name" value="Na/sul_symport_CS"/>
</dbReference>
<accession>A0ABR9S974</accession>
<evidence type="ECO:0000256" key="1">
    <source>
        <dbReference type="ARBA" id="ARBA00004141"/>
    </source>
</evidence>
<dbReference type="Pfam" id="PF03600">
    <property type="entry name" value="CitMHS"/>
    <property type="match status" value="1"/>
</dbReference>
<protein>
    <submittedName>
        <fullName evidence="8">DASS family sodium-coupled anion symporter</fullName>
    </submittedName>
</protein>
<comment type="subcellular location">
    <subcellularLocation>
        <location evidence="1">Membrane</location>
        <topology evidence="1">Multi-pass membrane protein</topology>
    </subcellularLocation>
</comment>
<feature type="transmembrane region" description="Helical" evidence="6">
    <location>
        <begin position="422"/>
        <end position="442"/>
    </location>
</feature>
<gene>
    <name evidence="8" type="ORF">IM787_21270</name>
</gene>
<keyword evidence="5 6" id="KW-0472">Membrane</keyword>
<dbReference type="EMBL" id="JADDIV010000006">
    <property type="protein sequence ID" value="MBE7370105.1"/>
    <property type="molecule type" value="Genomic_DNA"/>
</dbReference>
<evidence type="ECO:0000256" key="4">
    <source>
        <dbReference type="ARBA" id="ARBA00022989"/>
    </source>
</evidence>
<feature type="transmembrane region" description="Helical" evidence="6">
    <location>
        <begin position="241"/>
        <end position="262"/>
    </location>
</feature>
<evidence type="ECO:0000313" key="8">
    <source>
        <dbReference type="EMBL" id="MBE7370105.1"/>
    </source>
</evidence>
<evidence type="ECO:0000256" key="5">
    <source>
        <dbReference type="ARBA" id="ARBA00023136"/>
    </source>
</evidence>
<feature type="transmembrane region" description="Helical" evidence="6">
    <location>
        <begin position="115"/>
        <end position="147"/>
    </location>
</feature>
<keyword evidence="3 6" id="KW-0812">Transmembrane</keyword>
<dbReference type="PANTHER" id="PTHR10283:SF82">
    <property type="entry name" value="SOLUTE CARRIER FAMILY 13 MEMBER 2"/>
    <property type="match status" value="1"/>
</dbReference>